<evidence type="ECO:0000256" key="9">
    <source>
        <dbReference type="ARBA" id="ARBA00023136"/>
    </source>
</evidence>
<dbReference type="EnsemblMetazoa" id="XM_021058180.2">
    <property type="protein sequence ID" value="XP_020913839.2"/>
    <property type="gene ID" value="LOC110251455"/>
</dbReference>
<dbReference type="Proteomes" id="UP000887567">
    <property type="component" value="Unplaced"/>
</dbReference>
<feature type="transmembrane region" description="Helical" evidence="11">
    <location>
        <begin position="35"/>
        <end position="54"/>
    </location>
</feature>
<reference evidence="12" key="1">
    <citation type="submission" date="2022-11" db="UniProtKB">
        <authorList>
            <consortium name="EnsemblMetazoa"/>
        </authorList>
    </citation>
    <scope>IDENTIFICATION</scope>
</reference>
<dbReference type="GeneID" id="110251455"/>
<evidence type="ECO:0000256" key="8">
    <source>
        <dbReference type="ARBA" id="ARBA00022989"/>
    </source>
</evidence>
<dbReference type="AlphaFoldDB" id="A0A913Y2W5"/>
<dbReference type="KEGG" id="epa:110251455"/>
<dbReference type="OrthoDB" id="20028at2759"/>
<dbReference type="Pfam" id="PF05208">
    <property type="entry name" value="ALG3"/>
    <property type="match status" value="1"/>
</dbReference>
<keyword evidence="13" id="KW-1185">Reference proteome</keyword>
<evidence type="ECO:0000256" key="4">
    <source>
        <dbReference type="ARBA" id="ARBA00022676"/>
    </source>
</evidence>
<evidence type="ECO:0000256" key="10">
    <source>
        <dbReference type="ARBA" id="ARBA00049506"/>
    </source>
</evidence>
<evidence type="ECO:0000256" key="5">
    <source>
        <dbReference type="ARBA" id="ARBA00022679"/>
    </source>
</evidence>
<dbReference type="GO" id="GO:0052925">
    <property type="term" value="F:dol-P-Man:Man(5)GlcNAc(2)-PP-Dol alpha-1,3-mannosyltransferase activity"/>
    <property type="evidence" value="ECO:0007669"/>
    <property type="project" value="UniProtKB-EC"/>
</dbReference>
<keyword evidence="7" id="KW-0256">Endoplasmic reticulum</keyword>
<keyword evidence="5" id="KW-0808">Transferase</keyword>
<evidence type="ECO:0000256" key="1">
    <source>
        <dbReference type="ARBA" id="ARBA00004477"/>
    </source>
</evidence>
<proteinExistence type="predicted"/>
<evidence type="ECO:0000313" key="13">
    <source>
        <dbReference type="Proteomes" id="UP000887567"/>
    </source>
</evidence>
<organism evidence="12 13">
    <name type="scientific">Exaiptasia diaphana</name>
    <name type="common">Tropical sea anemone</name>
    <name type="synonym">Aiptasia pulchella</name>
    <dbReference type="NCBI Taxonomy" id="2652724"/>
    <lineage>
        <taxon>Eukaryota</taxon>
        <taxon>Metazoa</taxon>
        <taxon>Cnidaria</taxon>
        <taxon>Anthozoa</taxon>
        <taxon>Hexacorallia</taxon>
        <taxon>Actiniaria</taxon>
        <taxon>Aiptasiidae</taxon>
        <taxon>Exaiptasia</taxon>
    </lineage>
</organism>
<evidence type="ECO:0000256" key="11">
    <source>
        <dbReference type="SAM" id="Phobius"/>
    </source>
</evidence>
<dbReference type="GO" id="GO:0005789">
    <property type="term" value="C:endoplasmic reticulum membrane"/>
    <property type="evidence" value="ECO:0007669"/>
    <property type="project" value="UniProtKB-SubCell"/>
</dbReference>
<evidence type="ECO:0000256" key="6">
    <source>
        <dbReference type="ARBA" id="ARBA00022692"/>
    </source>
</evidence>
<dbReference type="PANTHER" id="PTHR12646:SF0">
    <property type="entry name" value="DOL-P-MAN:MAN(5)GLCNAC(2)-PP-DOL ALPHA-1,3-MANNOSYLTRANSFERASE"/>
    <property type="match status" value="1"/>
</dbReference>
<dbReference type="PANTHER" id="PTHR12646">
    <property type="entry name" value="NOT56 - RELATED"/>
    <property type="match status" value="1"/>
</dbReference>
<feature type="transmembrane region" description="Helical" evidence="11">
    <location>
        <begin position="141"/>
        <end position="160"/>
    </location>
</feature>
<sequence length="423" mass="49805">MAVARKRAKKDKTKFDLKTAVEWVKSLFLEPKNSWIIGLVLFCAELVVNLLVVWKIRYTEIDWQAYMQEVEGVINGTYNYYELKGDTGPLVYPAGFVYIFGGLYYLTNKGTEIIMAQYIFVALYLLSLVVIFTIYQKTAKVPPYAFFFMCCGSYRIHSIYILRLFNDPVAMFFLYIAVLCFVCKQWNVGCLFFSLGVSIKMNILLFAPGLLLVLLMTFGVWCSIPRLAICAIIQVILGLPFLLHHPMAYLIMSFNLGRQFLFQWTVNWRFLPEWVFLNRYFHIFLLVLHLGVLWCFYQYIWTRKSDSVRTFFKWPFVEEQLPSDKLVLILFTSNFIGVAFSRSLHYQFYVWYFHTLPYLLWNTKLWNSVRILILGLLEMCWNTYPSTELSSSTLHACHAVLLFSLWYSGMNAKNERKIQHKVQ</sequence>
<feature type="transmembrane region" description="Helical" evidence="11">
    <location>
        <begin position="229"/>
        <end position="252"/>
    </location>
</feature>
<keyword evidence="6 11" id="KW-0812">Transmembrane</keyword>
<comment type="subcellular location">
    <subcellularLocation>
        <location evidence="1">Endoplasmic reticulum membrane</location>
        <topology evidence="1">Multi-pass membrane protein</topology>
    </subcellularLocation>
</comment>
<comment type="catalytic activity">
    <reaction evidence="10">
        <text>an alpha-D-Man-(1-&gt;2)-alpha-D-Man-(1-&gt;2)-alpha-D-Man-(1-&gt;3)-[alpha-D-Man-(1-&gt;6)]-beta-D-Man-(1-&gt;4)-beta-D-GlcNAc-(1-&gt;4)-alpha-D-GlcNAc-diphospho-di-trans,poly-cis-dolichol + a di-trans,poly-cis-dolichyl beta-D-mannosyl phosphate = an alpha-D-Man-(1-&gt;2)-alpha-D-Man-(1-&gt;2)-alpha-D-Man-(1-&gt;3)-[alpha-D-Man-(1-&gt;3)-alpha-D-Man-(1-&gt;6)]-beta-D-Man-(1-&gt;4)-beta-D-GlcNAc-(1-&gt;4)-alpha-D-GlcNAc-diphospho-di-trans,poly-cis-dolichol + a di-trans,poly-cis-dolichyl phosphate + H(+)</text>
        <dbReference type="Rhea" id="RHEA:29527"/>
        <dbReference type="Rhea" id="RHEA-COMP:19498"/>
        <dbReference type="Rhea" id="RHEA-COMP:19501"/>
        <dbReference type="Rhea" id="RHEA-COMP:19516"/>
        <dbReference type="Rhea" id="RHEA-COMP:19517"/>
        <dbReference type="ChEBI" id="CHEBI:15378"/>
        <dbReference type="ChEBI" id="CHEBI:57683"/>
        <dbReference type="ChEBI" id="CHEBI:58211"/>
        <dbReference type="ChEBI" id="CHEBI:132515"/>
        <dbReference type="ChEBI" id="CHEBI:132516"/>
        <dbReference type="EC" id="2.4.1.258"/>
    </reaction>
    <physiologicalReaction direction="left-to-right" evidence="10">
        <dbReference type="Rhea" id="RHEA:29528"/>
    </physiologicalReaction>
</comment>
<keyword evidence="4" id="KW-0328">Glycosyltransferase</keyword>
<comment type="pathway">
    <text evidence="2">Protein modification; protein glycosylation.</text>
</comment>
<dbReference type="OMA" id="PERYGIH"/>
<dbReference type="RefSeq" id="XP_020913839.2">
    <property type="nucleotide sequence ID" value="XM_021058180.2"/>
</dbReference>
<dbReference type="EC" id="2.4.1.258" evidence="3"/>
<feature type="transmembrane region" description="Helical" evidence="11">
    <location>
        <begin position="203"/>
        <end position="222"/>
    </location>
</feature>
<feature type="transmembrane region" description="Helical" evidence="11">
    <location>
        <begin position="280"/>
        <end position="300"/>
    </location>
</feature>
<evidence type="ECO:0000313" key="12">
    <source>
        <dbReference type="EnsemblMetazoa" id="XP_020913839.2"/>
    </source>
</evidence>
<feature type="transmembrane region" description="Helical" evidence="11">
    <location>
        <begin position="172"/>
        <end position="197"/>
    </location>
</feature>
<name>A0A913Y2W5_EXADI</name>
<feature type="transmembrane region" description="Helical" evidence="11">
    <location>
        <begin position="90"/>
        <end position="106"/>
    </location>
</feature>
<evidence type="ECO:0000256" key="2">
    <source>
        <dbReference type="ARBA" id="ARBA00004922"/>
    </source>
</evidence>
<feature type="transmembrane region" description="Helical" evidence="11">
    <location>
        <begin position="118"/>
        <end position="135"/>
    </location>
</feature>
<protein>
    <recommendedName>
        <fullName evidence="3">dolichyl-P-Man:Man5GlcNAc2-PP-dolichol alpha-1,3-mannosyltransferase</fullName>
        <ecNumber evidence="3">2.4.1.258</ecNumber>
    </recommendedName>
</protein>
<keyword evidence="9 11" id="KW-0472">Membrane</keyword>
<dbReference type="InterPro" id="IPR007873">
    <property type="entry name" value="Glycosyltransferase_ALG3"/>
</dbReference>
<evidence type="ECO:0000256" key="3">
    <source>
        <dbReference type="ARBA" id="ARBA00011964"/>
    </source>
</evidence>
<keyword evidence="8 11" id="KW-1133">Transmembrane helix</keyword>
<accession>A0A913Y2W5</accession>
<evidence type="ECO:0000256" key="7">
    <source>
        <dbReference type="ARBA" id="ARBA00022824"/>
    </source>
</evidence>